<proteinExistence type="predicted"/>
<protein>
    <submittedName>
        <fullName evidence="2">Uncharacterized protein</fullName>
    </submittedName>
</protein>
<evidence type="ECO:0000313" key="3">
    <source>
        <dbReference type="Proteomes" id="UP000549765"/>
    </source>
</evidence>
<accession>A0A7X6S3K2</accession>
<keyword evidence="1" id="KW-0812">Transmembrane</keyword>
<keyword evidence="1" id="KW-0472">Membrane</keyword>
<comment type="caution">
    <text evidence="2">The sequence shown here is derived from an EMBL/GenBank/DDBJ whole genome shotgun (WGS) entry which is preliminary data.</text>
</comment>
<keyword evidence="1" id="KW-1133">Transmembrane helix</keyword>
<name>A0A7X6S3K2_9LACO</name>
<feature type="transmembrane region" description="Helical" evidence="1">
    <location>
        <begin position="39"/>
        <end position="55"/>
    </location>
</feature>
<dbReference type="Proteomes" id="UP000549765">
    <property type="component" value="Unassembled WGS sequence"/>
</dbReference>
<dbReference type="AlphaFoldDB" id="A0A7X6S3K2"/>
<feature type="transmembrane region" description="Helical" evidence="1">
    <location>
        <begin position="62"/>
        <end position="84"/>
    </location>
</feature>
<evidence type="ECO:0000256" key="1">
    <source>
        <dbReference type="SAM" id="Phobius"/>
    </source>
</evidence>
<dbReference type="RefSeq" id="WP_168721871.1">
    <property type="nucleotide sequence ID" value="NZ_JAAXPN010000003.1"/>
</dbReference>
<keyword evidence="3" id="KW-1185">Reference proteome</keyword>
<evidence type="ECO:0000313" key="2">
    <source>
        <dbReference type="EMBL" id="NKZ24077.1"/>
    </source>
</evidence>
<feature type="transmembrane region" description="Helical" evidence="1">
    <location>
        <begin position="16"/>
        <end position="33"/>
    </location>
</feature>
<sequence length="85" mass="9687">MLFVGLQIVIKEENKLFLVHIIISILTLVSVMLANWQLFATVAIIAIIAYQLVALHRGITMFFYWPHQISRLIISITLIVLIVLA</sequence>
<organism evidence="2 3">
    <name type="scientific">Periweissella fabalis</name>
    <dbReference type="NCBI Taxonomy" id="1070421"/>
    <lineage>
        <taxon>Bacteria</taxon>
        <taxon>Bacillati</taxon>
        <taxon>Bacillota</taxon>
        <taxon>Bacilli</taxon>
        <taxon>Lactobacillales</taxon>
        <taxon>Lactobacillaceae</taxon>
        <taxon>Periweissella</taxon>
    </lineage>
</organism>
<dbReference type="EMBL" id="JAAXPN010000003">
    <property type="protein sequence ID" value="NKZ24077.1"/>
    <property type="molecule type" value="Genomic_DNA"/>
</dbReference>
<reference evidence="2 3" key="1">
    <citation type="submission" date="2020-04" db="EMBL/GenBank/DDBJ databases">
        <title>MicrobeNet Type strains.</title>
        <authorList>
            <person name="Nicholson A.C."/>
        </authorList>
    </citation>
    <scope>NUCLEOTIDE SEQUENCE [LARGE SCALE GENOMIC DNA]</scope>
    <source>
        <strain evidence="2 3">CCUG 61472</strain>
    </source>
</reference>
<gene>
    <name evidence="2" type="ORF">HF964_04545</name>
</gene>